<organism evidence="2 3">
    <name type="scientific">Geoanaerobacter pelophilus</name>
    <dbReference type="NCBI Taxonomy" id="60036"/>
    <lineage>
        <taxon>Bacteria</taxon>
        <taxon>Pseudomonadati</taxon>
        <taxon>Thermodesulfobacteriota</taxon>
        <taxon>Desulfuromonadia</taxon>
        <taxon>Geobacterales</taxon>
        <taxon>Geobacteraceae</taxon>
        <taxon>Geoanaerobacter</taxon>
    </lineage>
</organism>
<dbReference type="Pfam" id="PF11006">
    <property type="entry name" value="DUF2845"/>
    <property type="match status" value="1"/>
</dbReference>
<dbReference type="AlphaFoldDB" id="A0AAW4LES0"/>
<comment type="caution">
    <text evidence="2">The sequence shown here is derived from an EMBL/GenBank/DDBJ whole genome shotgun (WGS) entry which is preliminary data.</text>
</comment>
<protein>
    <submittedName>
        <fullName evidence="2">DUF2845 domain-containing protein</fullName>
    </submittedName>
</protein>
<feature type="signal peptide" evidence="1">
    <location>
        <begin position="1"/>
        <end position="23"/>
    </location>
</feature>
<evidence type="ECO:0000313" key="2">
    <source>
        <dbReference type="EMBL" id="MBT0666504.1"/>
    </source>
</evidence>
<feature type="chain" id="PRO_5044003084" evidence="1">
    <location>
        <begin position="24"/>
        <end position="110"/>
    </location>
</feature>
<evidence type="ECO:0000256" key="1">
    <source>
        <dbReference type="SAM" id="SignalP"/>
    </source>
</evidence>
<dbReference type="EMBL" id="JAHCVJ010000012">
    <property type="protein sequence ID" value="MBT0666504.1"/>
    <property type="molecule type" value="Genomic_DNA"/>
</dbReference>
<reference evidence="2 3" key="1">
    <citation type="submission" date="2021-05" db="EMBL/GenBank/DDBJ databases">
        <title>The draft genome of Geobacter pelophilus DSM 12255.</title>
        <authorList>
            <person name="Xu Z."/>
            <person name="Masuda Y."/>
            <person name="Itoh H."/>
            <person name="Senoo K."/>
        </authorList>
    </citation>
    <scope>NUCLEOTIDE SEQUENCE [LARGE SCALE GENOMIC DNA]</scope>
    <source>
        <strain evidence="2 3">DSM 12255</strain>
    </source>
</reference>
<evidence type="ECO:0000313" key="3">
    <source>
        <dbReference type="Proteomes" id="UP000811899"/>
    </source>
</evidence>
<dbReference type="RefSeq" id="WP_214173272.1">
    <property type="nucleotide sequence ID" value="NZ_JAHCVJ010000012.1"/>
</dbReference>
<gene>
    <name evidence="2" type="ORF">KI809_19520</name>
</gene>
<accession>A0AAW4LES0</accession>
<dbReference type="Proteomes" id="UP000811899">
    <property type="component" value="Unassembled WGS sequence"/>
</dbReference>
<keyword evidence="3" id="KW-1185">Reference proteome</keyword>
<sequence length="110" mass="12085">MTRLYTLITTVGLLTLAIPPALADDRDTLRCGAAIISIGSTAGEVLNKCGEPASGSQREAVTINGNRQYRTIITNDIEDWIFNFGPNQFQYQITLKNGRVRHIQSLGKGY</sequence>
<keyword evidence="1" id="KW-0732">Signal</keyword>
<proteinExistence type="predicted"/>
<dbReference type="InterPro" id="IPR021268">
    <property type="entry name" value="DUF2845"/>
</dbReference>
<name>A0AAW4LES0_9BACT</name>